<evidence type="ECO:0000256" key="11">
    <source>
        <dbReference type="ARBA" id="ARBA00023214"/>
    </source>
</evidence>
<organism evidence="14 15">
    <name type="scientific">Naegleria fowleri</name>
    <name type="common">Brain eating amoeba</name>
    <dbReference type="NCBI Taxonomy" id="5763"/>
    <lineage>
        <taxon>Eukaryota</taxon>
        <taxon>Discoba</taxon>
        <taxon>Heterolobosea</taxon>
        <taxon>Tetramitia</taxon>
        <taxon>Eutetramitia</taxon>
        <taxon>Vahlkampfiidae</taxon>
        <taxon>Naegleria</taxon>
    </lineage>
</organism>
<dbReference type="GO" id="GO:0005886">
    <property type="term" value="C:plasma membrane"/>
    <property type="evidence" value="ECO:0007669"/>
    <property type="project" value="UniProtKB-SubCell"/>
</dbReference>
<evidence type="ECO:0000313" key="14">
    <source>
        <dbReference type="EMBL" id="KAF0977762.1"/>
    </source>
</evidence>
<keyword evidence="11" id="KW-0868">Chloride</keyword>
<sequence>MLMNTFSCTTASSHRCSTFRPSRSNHSHQQQHHSIMTFLIIFISALVIITQFSSQVLSQQLTVNSPRTSMPSNQDATDPGKWIEYGIYLIIIFVVILVLGLIGYVIVIGFFCCRLCGCCGGCKPKKKGATHPYKKKDLLVPSILAIIGYISLLIVCILGLIFSGLFSQNIRVMVKETRSLIGNVNGTVSGVGTIGNAASDKIPVLVNGFTPLVDGAFKLLSPVDNMAQTVQNSINTLYQVNNTDAPVIYQHIDNVRADLKTLKNRTELQNVPDPNTAIPDVRSTVTSGINTGISALQQGEKIIVDARASLNNTIYSTKNTINSTVYNTINTTLVSSLSSFTSQISNVMEMVNTYLPESRVDDVTYYVYAAENARISLVTIFFVWCGFLYLFTLLGIVFKVPILVEVTSCCTCGTAWLFFLVAAFQIPIYILVNDLCTTAPSTVKYLGDSYGNPLIHGATGNFVTLPNVSVLIDRVATCTPGQSYLNAALGADFLGALGIDNMIGSATGSIAGALDSFNVTSLVDSAKSYIVSANLTSIKTDYTSDVISAQNQLNTSFSQLQDIQNFNGFSYANYTKAIDDVNAAVSPYGLYYTYQNITLLDCNAPPINQDSQAQQKCNTTKANALDQLTLYNTTLTEVLKLNATANHLRAGLQTLVNDFNSLSNTFAPIKSLPNTLVTQLDTLALNISNYVTDLKSRLNSTIKSALTDYINNVTATSLDCGYVGSYVSTTEKTVCYGMTNETLITGILSLIIGVIMIIMFVVLLILGKRLRYQTSKGLVDPPMGAEMVEPSMQQGLPPMDLHH</sequence>
<keyword evidence="10" id="KW-0325">Glycoprotein</keyword>
<evidence type="ECO:0000256" key="5">
    <source>
        <dbReference type="ARBA" id="ARBA00022692"/>
    </source>
</evidence>
<evidence type="ECO:0000313" key="15">
    <source>
        <dbReference type="Proteomes" id="UP000444721"/>
    </source>
</evidence>
<dbReference type="GO" id="GO:0034707">
    <property type="term" value="C:chloride channel complex"/>
    <property type="evidence" value="ECO:0007669"/>
    <property type="project" value="UniProtKB-KW"/>
</dbReference>
<evidence type="ECO:0000256" key="1">
    <source>
        <dbReference type="ARBA" id="ARBA00004651"/>
    </source>
</evidence>
<protein>
    <recommendedName>
        <fullName evidence="16">Prominin</fullName>
    </recommendedName>
</protein>
<dbReference type="AlphaFoldDB" id="A0A6A5BSR6"/>
<keyword evidence="5 13" id="KW-0812">Transmembrane</keyword>
<evidence type="ECO:0000256" key="3">
    <source>
        <dbReference type="ARBA" id="ARBA00022448"/>
    </source>
</evidence>
<dbReference type="PANTHER" id="PTHR12424">
    <property type="entry name" value="TWEETY-RELATED"/>
    <property type="match status" value="1"/>
</dbReference>
<gene>
    <name evidence="14" type="ORF">FDP41_003084</name>
</gene>
<comment type="caution">
    <text evidence="14">The sequence shown here is derived from an EMBL/GenBank/DDBJ whole genome shotgun (WGS) entry which is preliminary data.</text>
</comment>
<keyword evidence="3" id="KW-0813">Transport</keyword>
<evidence type="ECO:0000256" key="12">
    <source>
        <dbReference type="ARBA" id="ARBA00023303"/>
    </source>
</evidence>
<evidence type="ECO:0008006" key="16">
    <source>
        <dbReference type="Google" id="ProtNLM"/>
    </source>
</evidence>
<keyword evidence="15" id="KW-1185">Reference proteome</keyword>
<dbReference type="VEuPathDB" id="AmoebaDB:NF0031120"/>
<feature type="transmembrane region" description="Helical" evidence="13">
    <location>
        <begin position="33"/>
        <end position="52"/>
    </location>
</feature>
<comment type="similarity">
    <text evidence="2">Belongs to the tweety family.</text>
</comment>
<comment type="subcellular location">
    <subcellularLocation>
        <location evidence="1">Cell membrane</location>
        <topology evidence="1">Multi-pass membrane protein</topology>
    </subcellularLocation>
</comment>
<evidence type="ECO:0000256" key="10">
    <source>
        <dbReference type="ARBA" id="ARBA00023180"/>
    </source>
</evidence>
<feature type="transmembrane region" description="Helical" evidence="13">
    <location>
        <begin position="375"/>
        <end position="398"/>
    </location>
</feature>
<accession>A0A6A5BSR6</accession>
<dbReference type="VEuPathDB" id="AmoebaDB:NF0031110"/>
<dbReference type="InterPro" id="IPR006990">
    <property type="entry name" value="Tweety"/>
</dbReference>
<evidence type="ECO:0000256" key="7">
    <source>
        <dbReference type="ARBA" id="ARBA00023065"/>
    </source>
</evidence>
<dbReference type="OMA" id="YWAPIED"/>
<dbReference type="VEuPathDB" id="AmoebaDB:FDP41_003084"/>
<name>A0A6A5BSR6_NAEFO</name>
<feature type="transmembrane region" description="Helical" evidence="13">
    <location>
        <begin position="743"/>
        <end position="766"/>
    </location>
</feature>
<reference evidence="14 15" key="1">
    <citation type="journal article" date="2019" name="Sci. Rep.">
        <title>Nanopore sequencing improves the draft genome of the human pathogenic amoeba Naegleria fowleri.</title>
        <authorList>
            <person name="Liechti N."/>
            <person name="Schurch N."/>
            <person name="Bruggmann R."/>
            <person name="Wittwer M."/>
        </authorList>
    </citation>
    <scope>NUCLEOTIDE SEQUENCE [LARGE SCALE GENOMIC DNA]</scope>
    <source>
        <strain evidence="14 15">ATCC 30894</strain>
    </source>
</reference>
<evidence type="ECO:0000256" key="4">
    <source>
        <dbReference type="ARBA" id="ARBA00022475"/>
    </source>
</evidence>
<dbReference type="OrthoDB" id="10258842at2759"/>
<dbReference type="VEuPathDB" id="AmoebaDB:NfTy_058820"/>
<dbReference type="Proteomes" id="UP000444721">
    <property type="component" value="Unassembled WGS sequence"/>
</dbReference>
<evidence type="ECO:0000256" key="6">
    <source>
        <dbReference type="ARBA" id="ARBA00022989"/>
    </source>
</evidence>
<dbReference type="GeneID" id="68110302"/>
<dbReference type="GO" id="GO:0005229">
    <property type="term" value="F:intracellularly calcium-gated chloride channel activity"/>
    <property type="evidence" value="ECO:0007669"/>
    <property type="project" value="TreeGrafter"/>
</dbReference>
<dbReference type="EMBL" id="VFQX01000033">
    <property type="protein sequence ID" value="KAF0977762.1"/>
    <property type="molecule type" value="Genomic_DNA"/>
</dbReference>
<feature type="transmembrane region" description="Helical" evidence="13">
    <location>
        <begin position="138"/>
        <end position="166"/>
    </location>
</feature>
<evidence type="ECO:0000256" key="8">
    <source>
        <dbReference type="ARBA" id="ARBA00023136"/>
    </source>
</evidence>
<proteinExistence type="inferred from homology"/>
<evidence type="ECO:0000256" key="9">
    <source>
        <dbReference type="ARBA" id="ARBA00023173"/>
    </source>
</evidence>
<dbReference type="PANTHER" id="PTHR12424:SF8">
    <property type="entry name" value="PROTEIN TWEETY"/>
    <property type="match status" value="1"/>
</dbReference>
<keyword evidence="4" id="KW-1003">Cell membrane</keyword>
<keyword evidence="9" id="KW-0869">Chloride channel</keyword>
<keyword evidence="7" id="KW-0406">Ion transport</keyword>
<feature type="transmembrane region" description="Helical" evidence="13">
    <location>
        <begin position="410"/>
        <end position="432"/>
    </location>
</feature>
<feature type="transmembrane region" description="Helical" evidence="13">
    <location>
        <begin position="87"/>
        <end position="117"/>
    </location>
</feature>
<keyword evidence="8 13" id="KW-0472">Membrane</keyword>
<dbReference type="GO" id="GO:0072320">
    <property type="term" value="F:volume-sensitive chloride channel activity"/>
    <property type="evidence" value="ECO:0007669"/>
    <property type="project" value="TreeGrafter"/>
</dbReference>
<keyword evidence="6 13" id="KW-1133">Transmembrane helix</keyword>
<keyword evidence="12" id="KW-0407">Ion channel</keyword>
<evidence type="ECO:0000256" key="2">
    <source>
        <dbReference type="ARBA" id="ARBA00009849"/>
    </source>
</evidence>
<evidence type="ECO:0000256" key="13">
    <source>
        <dbReference type="SAM" id="Phobius"/>
    </source>
</evidence>
<dbReference type="RefSeq" id="XP_044562475.1">
    <property type="nucleotide sequence ID" value="XM_044706349.1"/>
</dbReference>